<dbReference type="RefSeq" id="WP_185144053.1">
    <property type="nucleotide sequence ID" value="NZ_JACJVP010000029.1"/>
</dbReference>
<accession>A0A7X0RUY7</accession>
<evidence type="ECO:0000313" key="1">
    <source>
        <dbReference type="EMBL" id="MBB6672574.1"/>
    </source>
</evidence>
<gene>
    <name evidence="1" type="ORF">H7C19_17985</name>
</gene>
<dbReference type="AlphaFoldDB" id="A0A7X0RUY7"/>
<proteinExistence type="predicted"/>
<keyword evidence="2" id="KW-1185">Reference proteome</keyword>
<sequence>MKMGKEKHASPLPNPRGIRRACSNELYRTAKRLKTYVSADQMKQAEELYVRRVISNLLWIHDHRSDRKKLADWWETELSGEIAALWNVDRERLVQAFRDAFGG</sequence>
<comment type="caution">
    <text evidence="1">The sequence shown here is derived from an EMBL/GenBank/DDBJ whole genome shotgun (WGS) entry which is preliminary data.</text>
</comment>
<dbReference type="EMBL" id="JACJVP010000029">
    <property type="protein sequence ID" value="MBB6672574.1"/>
    <property type="molecule type" value="Genomic_DNA"/>
</dbReference>
<organism evidence="1 2">
    <name type="scientific">Cohnella nanjingensis</name>
    <dbReference type="NCBI Taxonomy" id="1387779"/>
    <lineage>
        <taxon>Bacteria</taxon>
        <taxon>Bacillati</taxon>
        <taxon>Bacillota</taxon>
        <taxon>Bacilli</taxon>
        <taxon>Bacillales</taxon>
        <taxon>Paenibacillaceae</taxon>
        <taxon>Cohnella</taxon>
    </lineage>
</organism>
<protein>
    <submittedName>
        <fullName evidence="1">Dehydrogenase</fullName>
    </submittedName>
</protein>
<dbReference type="Proteomes" id="UP000547209">
    <property type="component" value="Unassembled WGS sequence"/>
</dbReference>
<name>A0A7X0RUY7_9BACL</name>
<evidence type="ECO:0000313" key="2">
    <source>
        <dbReference type="Proteomes" id="UP000547209"/>
    </source>
</evidence>
<reference evidence="1 2" key="1">
    <citation type="submission" date="2020-08" db="EMBL/GenBank/DDBJ databases">
        <title>Cohnella phylogeny.</title>
        <authorList>
            <person name="Dunlap C."/>
        </authorList>
    </citation>
    <scope>NUCLEOTIDE SEQUENCE [LARGE SCALE GENOMIC DNA]</scope>
    <source>
        <strain evidence="1 2">DSM 28246</strain>
    </source>
</reference>